<dbReference type="InterPro" id="IPR025139">
    <property type="entry name" value="DUF4062"/>
</dbReference>
<feature type="domain" description="DUF4062" evidence="2">
    <location>
        <begin position="2"/>
        <end position="58"/>
    </location>
</feature>
<protein>
    <recommendedName>
        <fullName evidence="2">DUF4062 domain-containing protein</fullName>
    </recommendedName>
</protein>
<feature type="region of interest" description="Disordered" evidence="1">
    <location>
        <begin position="175"/>
        <end position="196"/>
    </location>
</feature>
<evidence type="ECO:0000256" key="1">
    <source>
        <dbReference type="SAM" id="MobiDB-lite"/>
    </source>
</evidence>
<dbReference type="AlphaFoldDB" id="A0A450ZXX0"/>
<gene>
    <name evidence="3" type="ORF">BECKTC1821F_GA0114240_102523</name>
</gene>
<proteinExistence type="predicted"/>
<sequence length="196" mass="22324">MDCFPSGMELFPAADEEQWKFIKKVIDDCDYYLLIIGGRYGFTDDTGISYTEKEFDYAVESGLKVIALIHGSPDDIPFGKSEQDSELREKLLDFKDKVMTGRLVKFWNKAEELAGLVAFSLTKTIKTYPAIGWVRANNIASESILAEINDLSLVPTCRRGNPKAARLRRISYPSKLRETHPMRRSRHKNPRLASSR</sequence>
<dbReference type="EMBL" id="CAADFW010000025">
    <property type="protein sequence ID" value="VFK58613.1"/>
    <property type="molecule type" value="Genomic_DNA"/>
</dbReference>
<name>A0A450ZXX0_9GAMM</name>
<organism evidence="3">
    <name type="scientific">Candidatus Kentrum sp. TC</name>
    <dbReference type="NCBI Taxonomy" id="2126339"/>
    <lineage>
        <taxon>Bacteria</taxon>
        <taxon>Pseudomonadati</taxon>
        <taxon>Pseudomonadota</taxon>
        <taxon>Gammaproteobacteria</taxon>
        <taxon>Candidatus Kentrum</taxon>
    </lineage>
</organism>
<dbReference type="Pfam" id="PF13271">
    <property type="entry name" value="DUF4062"/>
    <property type="match status" value="1"/>
</dbReference>
<evidence type="ECO:0000259" key="2">
    <source>
        <dbReference type="Pfam" id="PF13271"/>
    </source>
</evidence>
<accession>A0A450ZXX0</accession>
<evidence type="ECO:0000313" key="3">
    <source>
        <dbReference type="EMBL" id="VFK58613.1"/>
    </source>
</evidence>
<reference evidence="3" key="1">
    <citation type="submission" date="2019-02" db="EMBL/GenBank/DDBJ databases">
        <authorList>
            <person name="Gruber-Vodicka R. H."/>
            <person name="Seah K. B. B."/>
        </authorList>
    </citation>
    <scope>NUCLEOTIDE SEQUENCE</scope>
    <source>
        <strain evidence="3">BECK_BZ126</strain>
    </source>
</reference>